<protein>
    <submittedName>
        <fullName evidence="1">Uncharacterized protein</fullName>
    </submittedName>
</protein>
<name>A0ABS5LJ70_9BACI</name>
<comment type="caution">
    <text evidence="1">The sequence shown here is derived from an EMBL/GenBank/DDBJ whole genome shotgun (WGS) entry which is preliminary data.</text>
</comment>
<reference evidence="1 2" key="1">
    <citation type="submission" date="2021-04" db="EMBL/GenBank/DDBJ databases">
        <title>Metabacillus sp. strain KIGAM252 whole genome sequence.</title>
        <authorList>
            <person name="Seo M.-J."/>
            <person name="Cho E.-S."/>
            <person name="Hwang C.Y."/>
            <person name="Yoon D.J."/>
        </authorList>
    </citation>
    <scope>NUCLEOTIDE SEQUENCE [LARGE SCALE GENOMIC DNA]</scope>
    <source>
        <strain evidence="1 2">KIGAM252</strain>
    </source>
</reference>
<evidence type="ECO:0000313" key="2">
    <source>
        <dbReference type="Proteomes" id="UP000682403"/>
    </source>
</evidence>
<organism evidence="1 2">
    <name type="scientific">Metabacillus flavus</name>
    <dbReference type="NCBI Taxonomy" id="2823519"/>
    <lineage>
        <taxon>Bacteria</taxon>
        <taxon>Bacillati</taxon>
        <taxon>Bacillota</taxon>
        <taxon>Bacilli</taxon>
        <taxon>Bacillales</taxon>
        <taxon>Bacillaceae</taxon>
        <taxon>Metabacillus</taxon>
    </lineage>
</organism>
<dbReference type="RefSeq" id="WP_164462274.1">
    <property type="nucleotide sequence ID" value="NZ_JAGVRK010000001.1"/>
</dbReference>
<dbReference type="EMBL" id="JAGVRK010000001">
    <property type="protein sequence ID" value="MBS2970801.1"/>
    <property type="molecule type" value="Genomic_DNA"/>
</dbReference>
<accession>A0ABS5LJ70</accession>
<sequence length="46" mass="5535">MDTKQMKQEEFLQILMHAYRTGEQRNVSTKEMVEEIILQMKKVYAS</sequence>
<proteinExistence type="predicted"/>
<keyword evidence="2" id="KW-1185">Reference proteome</keyword>
<dbReference type="Pfam" id="PF26162">
    <property type="entry name" value="YwzD"/>
    <property type="match status" value="1"/>
</dbReference>
<evidence type="ECO:0000313" key="1">
    <source>
        <dbReference type="EMBL" id="MBS2970801.1"/>
    </source>
</evidence>
<dbReference type="Proteomes" id="UP000682403">
    <property type="component" value="Unassembled WGS sequence"/>
</dbReference>
<dbReference type="InterPro" id="IPR058930">
    <property type="entry name" value="YwzD"/>
</dbReference>
<gene>
    <name evidence="1" type="ORF">J9317_18835</name>
</gene>